<evidence type="ECO:0000313" key="1">
    <source>
        <dbReference type="EMBL" id="KZP16371.1"/>
    </source>
</evidence>
<name>A0A166F2Q0_9AGAM</name>
<keyword evidence="2" id="KW-1185">Reference proteome</keyword>
<reference evidence="1 2" key="1">
    <citation type="journal article" date="2016" name="Mol. Biol. Evol.">
        <title>Comparative Genomics of Early-Diverging Mushroom-Forming Fungi Provides Insights into the Origins of Lignocellulose Decay Capabilities.</title>
        <authorList>
            <person name="Nagy L.G."/>
            <person name="Riley R."/>
            <person name="Tritt A."/>
            <person name="Adam C."/>
            <person name="Daum C."/>
            <person name="Floudas D."/>
            <person name="Sun H."/>
            <person name="Yadav J.S."/>
            <person name="Pangilinan J."/>
            <person name="Larsson K.H."/>
            <person name="Matsuura K."/>
            <person name="Barry K."/>
            <person name="Labutti K."/>
            <person name="Kuo R."/>
            <person name="Ohm R.A."/>
            <person name="Bhattacharya S.S."/>
            <person name="Shirouzu T."/>
            <person name="Yoshinaga Y."/>
            <person name="Martin F.M."/>
            <person name="Grigoriev I.V."/>
            <person name="Hibbett D.S."/>
        </authorList>
    </citation>
    <scope>NUCLEOTIDE SEQUENCE [LARGE SCALE GENOMIC DNA]</scope>
    <source>
        <strain evidence="1 2">CBS 109695</strain>
    </source>
</reference>
<evidence type="ECO:0000313" key="2">
    <source>
        <dbReference type="Proteomes" id="UP000076532"/>
    </source>
</evidence>
<gene>
    <name evidence="1" type="ORF">FIBSPDRAFT_1047597</name>
</gene>
<dbReference type="AlphaFoldDB" id="A0A166F2Q0"/>
<proteinExistence type="predicted"/>
<dbReference type="EMBL" id="KV417594">
    <property type="protein sequence ID" value="KZP16371.1"/>
    <property type="molecule type" value="Genomic_DNA"/>
</dbReference>
<dbReference type="Proteomes" id="UP000076532">
    <property type="component" value="Unassembled WGS sequence"/>
</dbReference>
<sequence>MFLRTIKVAKSIPTTEVHAMYDHIFAKMQTSVVEVSVSAYDALEAALAPRPGLLRIVVIDECPLSIRTAFFNMLPTDFDEELLDATRAQMPADGDWLELLKERIAGVENAWKQPVRLAAYQHWIDKNESHIVVASVDALNLQKHLNRADTNMFVVIVHCREEAVSSGWRSSKFIYSMGKACAIPADIVYKKYPSATDGIAASRAPPLAPPLNIGERYIQILVVDDGDQTRDVFIPFVSTIPRGVVLPPFEPGWLSKFKEITRS</sequence>
<organism evidence="1 2">
    <name type="scientific">Athelia psychrophila</name>
    <dbReference type="NCBI Taxonomy" id="1759441"/>
    <lineage>
        <taxon>Eukaryota</taxon>
        <taxon>Fungi</taxon>
        <taxon>Dikarya</taxon>
        <taxon>Basidiomycota</taxon>
        <taxon>Agaricomycotina</taxon>
        <taxon>Agaricomycetes</taxon>
        <taxon>Agaricomycetidae</taxon>
        <taxon>Atheliales</taxon>
        <taxon>Atheliaceae</taxon>
        <taxon>Athelia</taxon>
    </lineage>
</organism>
<protein>
    <submittedName>
        <fullName evidence="1">Uncharacterized protein</fullName>
    </submittedName>
</protein>
<accession>A0A166F2Q0</accession>